<evidence type="ECO:0000256" key="2">
    <source>
        <dbReference type="ARBA" id="ARBA00022980"/>
    </source>
</evidence>
<reference evidence="6 7" key="1">
    <citation type="journal article" date="2015" name="Nature">
        <title>rRNA introns, odd ribosomes, and small enigmatic genomes across a large radiation of phyla.</title>
        <authorList>
            <person name="Brown C.T."/>
            <person name="Hug L.A."/>
            <person name="Thomas B.C."/>
            <person name="Sharon I."/>
            <person name="Castelle C.J."/>
            <person name="Singh A."/>
            <person name="Wilkins M.J."/>
            <person name="Williams K.H."/>
            <person name="Banfield J.F."/>
        </authorList>
    </citation>
    <scope>NUCLEOTIDE SEQUENCE [LARGE SCALE GENOMIC DNA]</scope>
</reference>
<dbReference type="InterPro" id="IPR001865">
    <property type="entry name" value="Ribosomal_uS2"/>
</dbReference>
<dbReference type="GO" id="GO:0003735">
    <property type="term" value="F:structural constituent of ribosome"/>
    <property type="evidence" value="ECO:0007669"/>
    <property type="project" value="InterPro"/>
</dbReference>
<evidence type="ECO:0000256" key="4">
    <source>
        <dbReference type="ARBA" id="ARBA00035256"/>
    </source>
</evidence>
<evidence type="ECO:0000256" key="3">
    <source>
        <dbReference type="ARBA" id="ARBA00023274"/>
    </source>
</evidence>
<evidence type="ECO:0000313" key="6">
    <source>
        <dbReference type="EMBL" id="KKS53980.1"/>
    </source>
</evidence>
<dbReference type="PRINTS" id="PR00395">
    <property type="entry name" value="RIBOSOMALS2"/>
</dbReference>
<organism evidence="6 7">
    <name type="scientific">Candidatus Magasanikbacteria bacterium GW2011_GWA2_42_32</name>
    <dbReference type="NCBI Taxonomy" id="1619039"/>
    <lineage>
        <taxon>Bacteria</taxon>
        <taxon>Candidatus Magasanikiibacteriota</taxon>
    </lineage>
</organism>
<dbReference type="InterPro" id="IPR018130">
    <property type="entry name" value="Ribosomal_uS2_CS"/>
</dbReference>
<dbReference type="HAMAP" id="MF_00291_B">
    <property type="entry name" value="Ribosomal_uS2_B"/>
    <property type="match status" value="1"/>
</dbReference>
<dbReference type="PANTHER" id="PTHR12534">
    <property type="entry name" value="30S RIBOSOMAL PROTEIN S2 PROKARYOTIC AND ORGANELLAR"/>
    <property type="match status" value="1"/>
</dbReference>
<keyword evidence="3 5" id="KW-0687">Ribonucleoprotein</keyword>
<dbReference type="SUPFAM" id="SSF52313">
    <property type="entry name" value="Ribosomal protein S2"/>
    <property type="match status" value="1"/>
</dbReference>
<comment type="similarity">
    <text evidence="1 5">Belongs to the universal ribosomal protein uS2 family.</text>
</comment>
<dbReference type="GO" id="GO:0022627">
    <property type="term" value="C:cytosolic small ribosomal subunit"/>
    <property type="evidence" value="ECO:0007669"/>
    <property type="project" value="TreeGrafter"/>
</dbReference>
<dbReference type="PROSITE" id="PS00962">
    <property type="entry name" value="RIBOSOMAL_S2_1"/>
    <property type="match status" value="1"/>
</dbReference>
<dbReference type="GO" id="GO:0006412">
    <property type="term" value="P:translation"/>
    <property type="evidence" value="ECO:0007669"/>
    <property type="project" value="UniProtKB-UniRule"/>
</dbReference>
<protein>
    <recommendedName>
        <fullName evidence="4 5">Small ribosomal subunit protein uS2</fullName>
    </recommendedName>
</protein>
<dbReference type="Pfam" id="PF00318">
    <property type="entry name" value="Ribosomal_S2"/>
    <property type="match status" value="1"/>
</dbReference>
<dbReference type="InterPro" id="IPR005706">
    <property type="entry name" value="Ribosomal_uS2_bac/mit/plastid"/>
</dbReference>
<dbReference type="Proteomes" id="UP000034837">
    <property type="component" value="Unassembled WGS sequence"/>
</dbReference>
<dbReference type="CDD" id="cd01425">
    <property type="entry name" value="RPS2"/>
    <property type="match status" value="1"/>
</dbReference>
<dbReference type="PATRIC" id="fig|1619039.3.peg.1391"/>
<proteinExistence type="inferred from homology"/>
<evidence type="ECO:0000313" key="7">
    <source>
        <dbReference type="Proteomes" id="UP000034837"/>
    </source>
</evidence>
<dbReference type="EMBL" id="LCDO01000043">
    <property type="protein sequence ID" value="KKS53980.1"/>
    <property type="molecule type" value="Genomic_DNA"/>
</dbReference>
<dbReference type="InterPro" id="IPR023591">
    <property type="entry name" value="Ribosomal_uS2_flav_dom_sf"/>
</dbReference>
<name>A0A0G0ZZ14_9BACT</name>
<keyword evidence="2 5" id="KW-0689">Ribosomal protein</keyword>
<evidence type="ECO:0000256" key="5">
    <source>
        <dbReference type="HAMAP-Rule" id="MF_00291"/>
    </source>
</evidence>
<comment type="caution">
    <text evidence="6">The sequence shown here is derived from an EMBL/GenBank/DDBJ whole genome shotgun (WGS) entry which is preliminary data.</text>
</comment>
<gene>
    <name evidence="5" type="primary">rpsB</name>
    <name evidence="6" type="ORF">UV20_C0043G0002</name>
</gene>
<evidence type="ECO:0000256" key="1">
    <source>
        <dbReference type="ARBA" id="ARBA00006242"/>
    </source>
</evidence>
<dbReference type="Gene3D" id="3.40.50.10490">
    <property type="entry name" value="Glucose-6-phosphate isomerase like protein, domain 1"/>
    <property type="match status" value="1"/>
</dbReference>
<dbReference type="AlphaFoldDB" id="A0A0G0ZZ14"/>
<dbReference type="PANTHER" id="PTHR12534:SF0">
    <property type="entry name" value="SMALL RIBOSOMAL SUBUNIT PROTEIN US2M"/>
    <property type="match status" value="1"/>
</dbReference>
<dbReference type="NCBIfam" id="TIGR01011">
    <property type="entry name" value="rpsB_bact"/>
    <property type="match status" value="2"/>
</dbReference>
<sequence>MLKIPDVLDLLKAGAHFGHKISKWHPKMAPFIFTERNQVHIINLEETQKKLQEALNFLRQSAAQNKIILFVGTKDQAQEIITRHAKDAGVPFVTNRWLGGLLTNFQEIQYLSGIESLERRPDVIFIIDLKKEKTALNEALLCKTKIVALCDTNVNPDKIDYPIPSNDDAIKTIELITGLAAEAVKEGKNQAASVVAAPTVSVPV</sequence>
<accession>A0A0G0ZZ14</accession>